<evidence type="ECO:0000256" key="1">
    <source>
        <dbReference type="SAM" id="MobiDB-lite"/>
    </source>
</evidence>
<name>A0A1G4PV41_9CAUL</name>
<gene>
    <name evidence="2" type="ORF">SAMN02927928_0682</name>
</gene>
<protein>
    <submittedName>
        <fullName evidence="2">Uncharacterized protein</fullName>
    </submittedName>
</protein>
<proteinExistence type="predicted"/>
<accession>A0A1G4PV41</accession>
<dbReference type="Proteomes" id="UP000199150">
    <property type="component" value="Unassembled WGS sequence"/>
</dbReference>
<dbReference type="RefSeq" id="WP_170828167.1">
    <property type="nucleotide sequence ID" value="NZ_CBCRYE010000001.1"/>
</dbReference>
<dbReference type="AlphaFoldDB" id="A0A1G4PV41"/>
<sequence>MHKVIQDSAAFVDLGSATDATKGSTPGTRPDGTQPLQYFMDGLAAD</sequence>
<evidence type="ECO:0000313" key="3">
    <source>
        <dbReference type="Proteomes" id="UP000199150"/>
    </source>
</evidence>
<dbReference type="EMBL" id="FMTS01000001">
    <property type="protein sequence ID" value="SCW36065.1"/>
    <property type="molecule type" value="Genomic_DNA"/>
</dbReference>
<feature type="region of interest" description="Disordered" evidence="1">
    <location>
        <begin position="15"/>
        <end position="36"/>
    </location>
</feature>
<reference evidence="3" key="1">
    <citation type="submission" date="2016-10" db="EMBL/GenBank/DDBJ databases">
        <authorList>
            <person name="Varghese N."/>
            <person name="Submissions S."/>
        </authorList>
    </citation>
    <scope>NUCLEOTIDE SEQUENCE [LARGE SCALE GENOMIC DNA]</scope>
    <source>
        <strain evidence="3">CGMCC 1.3431</strain>
    </source>
</reference>
<feature type="compositionally biased region" description="Polar residues" evidence="1">
    <location>
        <begin position="18"/>
        <end position="27"/>
    </location>
</feature>
<keyword evidence="3" id="KW-1185">Reference proteome</keyword>
<evidence type="ECO:0000313" key="2">
    <source>
        <dbReference type="EMBL" id="SCW36065.1"/>
    </source>
</evidence>
<organism evidence="2 3">
    <name type="scientific">Asticcacaulis taihuensis</name>
    <dbReference type="NCBI Taxonomy" id="260084"/>
    <lineage>
        <taxon>Bacteria</taxon>
        <taxon>Pseudomonadati</taxon>
        <taxon>Pseudomonadota</taxon>
        <taxon>Alphaproteobacteria</taxon>
        <taxon>Caulobacterales</taxon>
        <taxon>Caulobacteraceae</taxon>
        <taxon>Asticcacaulis</taxon>
    </lineage>
</organism>
<dbReference type="STRING" id="260084.SAMN02927928_0682"/>